<dbReference type="Proteomes" id="UP000017984">
    <property type="component" value="Chromosome"/>
</dbReference>
<dbReference type="PATRIC" id="fig|1352936.5.peg.6418"/>
<dbReference type="STRING" id="1352936.M878_30825"/>
<dbReference type="OrthoDB" id="4222159at2"/>
<dbReference type="AlphaFoldDB" id="V6K617"/>
<evidence type="ECO:0000313" key="2">
    <source>
        <dbReference type="Proteomes" id="UP000017984"/>
    </source>
</evidence>
<organism evidence="1 2">
    <name type="scientific">Streptomyces roseochromogenus subsp. oscitans DS 12.976</name>
    <dbReference type="NCBI Taxonomy" id="1352936"/>
    <lineage>
        <taxon>Bacteria</taxon>
        <taxon>Bacillati</taxon>
        <taxon>Actinomycetota</taxon>
        <taxon>Actinomycetes</taxon>
        <taxon>Kitasatosporales</taxon>
        <taxon>Streptomycetaceae</taxon>
        <taxon>Streptomyces</taxon>
    </lineage>
</organism>
<keyword evidence="2" id="KW-1185">Reference proteome</keyword>
<dbReference type="HOGENOM" id="CLU_142304_0_0_11"/>
<dbReference type="RefSeq" id="WP_023550869.1">
    <property type="nucleotide sequence ID" value="NZ_CM002285.1"/>
</dbReference>
<sequence length="156" mass="17237">MTVLSTEEMERLHRLVSWEMPSGMTTAAAAGKACVWCGGPLGEDRARLQTSVPRLGCGRCYSARLAWYITWYDWHRHVSSCTTACQQARVCHVGYGLRAVHDVTIAAAGKEAPQCVSCHHPIHVGEMTVPVRWEGTSQDHLGYAHTQCVMTRAAVR</sequence>
<proteinExistence type="predicted"/>
<evidence type="ECO:0000313" key="1">
    <source>
        <dbReference type="EMBL" id="EST24409.1"/>
    </source>
</evidence>
<accession>V6K617</accession>
<gene>
    <name evidence="1" type="ORF">M878_30825</name>
</gene>
<dbReference type="EMBL" id="AWQX01000267">
    <property type="protein sequence ID" value="EST24409.1"/>
    <property type="molecule type" value="Genomic_DNA"/>
</dbReference>
<comment type="caution">
    <text evidence="1">The sequence shown here is derived from an EMBL/GenBank/DDBJ whole genome shotgun (WGS) entry which is preliminary data.</text>
</comment>
<reference evidence="1 2" key="1">
    <citation type="journal article" date="2014" name="Genome Announc.">
        <title>Draft Genome Sequence of Streptomyces roseochromogenes subsp. oscitans DS 12.976, Producer of the Aminocoumarin Antibiotic Clorobiocin.</title>
        <authorList>
            <person name="Ruckert C."/>
            <person name="Kalinowski J."/>
            <person name="Heide L."/>
            <person name="Apel A.K."/>
        </authorList>
    </citation>
    <scope>NUCLEOTIDE SEQUENCE [LARGE SCALE GENOMIC DNA]</scope>
    <source>
        <strain evidence="1 2">DS 12.976</strain>
    </source>
</reference>
<protein>
    <submittedName>
        <fullName evidence="1">Uncharacterized protein</fullName>
    </submittedName>
</protein>
<name>V6K617_STRRC</name>